<proteinExistence type="predicted"/>
<dbReference type="Proteomes" id="UP000829196">
    <property type="component" value="Unassembled WGS sequence"/>
</dbReference>
<dbReference type="PANTHER" id="PTHR31286:SF179">
    <property type="entry name" value="RNASE H TYPE-1 DOMAIN-CONTAINING PROTEIN"/>
    <property type="match status" value="1"/>
</dbReference>
<keyword evidence="3" id="KW-1185">Reference proteome</keyword>
<name>A0A8T3AZK1_DENNO</name>
<dbReference type="OrthoDB" id="10411813at2759"/>
<protein>
    <recommendedName>
        <fullName evidence="1">DUF4283 domain-containing protein</fullName>
    </recommendedName>
</protein>
<dbReference type="InterPro" id="IPR025558">
    <property type="entry name" value="DUF4283"/>
</dbReference>
<sequence>MSSSGCFPDLKTTNFRGLPSLWISEEEILALATPLQFALFDFFPSHHPSLESIRKFFFNLKLNGEFFVTLLDQLYVLIKLGNDFDYNKVFCHISYLVNNCYMKVTKWSPLVDIGVESMVIPIWMSFPNLRQHLFSP</sequence>
<accession>A0A8T3AZK1</accession>
<reference evidence="2" key="1">
    <citation type="journal article" date="2022" name="Front. Genet.">
        <title>Chromosome-Scale Assembly of the Dendrobium nobile Genome Provides Insights Into the Molecular Mechanism of the Biosynthesis of the Medicinal Active Ingredient of Dendrobium.</title>
        <authorList>
            <person name="Xu Q."/>
            <person name="Niu S.-C."/>
            <person name="Li K.-L."/>
            <person name="Zheng P.-J."/>
            <person name="Zhang X.-J."/>
            <person name="Jia Y."/>
            <person name="Liu Y."/>
            <person name="Niu Y.-X."/>
            <person name="Yu L.-H."/>
            <person name="Chen D.-F."/>
            <person name="Zhang G.-Q."/>
        </authorList>
    </citation>
    <scope>NUCLEOTIDE SEQUENCE</scope>
    <source>
        <tissue evidence="2">Leaf</tissue>
    </source>
</reference>
<evidence type="ECO:0000313" key="3">
    <source>
        <dbReference type="Proteomes" id="UP000829196"/>
    </source>
</evidence>
<dbReference type="InterPro" id="IPR040256">
    <property type="entry name" value="At4g02000-like"/>
</dbReference>
<dbReference type="Pfam" id="PF14111">
    <property type="entry name" value="DUF4283"/>
    <property type="match status" value="1"/>
</dbReference>
<dbReference type="AlphaFoldDB" id="A0A8T3AZK1"/>
<comment type="caution">
    <text evidence="2">The sequence shown here is derived from an EMBL/GenBank/DDBJ whole genome shotgun (WGS) entry which is preliminary data.</text>
</comment>
<gene>
    <name evidence="2" type="ORF">KFK09_016512</name>
</gene>
<feature type="domain" description="DUF4283" evidence="1">
    <location>
        <begin position="35"/>
        <end position="112"/>
    </location>
</feature>
<evidence type="ECO:0000313" key="2">
    <source>
        <dbReference type="EMBL" id="KAI0501567.1"/>
    </source>
</evidence>
<dbReference type="EMBL" id="JAGYWB010000012">
    <property type="protein sequence ID" value="KAI0501567.1"/>
    <property type="molecule type" value="Genomic_DNA"/>
</dbReference>
<organism evidence="2 3">
    <name type="scientific">Dendrobium nobile</name>
    <name type="common">Orchid</name>
    <dbReference type="NCBI Taxonomy" id="94219"/>
    <lineage>
        <taxon>Eukaryota</taxon>
        <taxon>Viridiplantae</taxon>
        <taxon>Streptophyta</taxon>
        <taxon>Embryophyta</taxon>
        <taxon>Tracheophyta</taxon>
        <taxon>Spermatophyta</taxon>
        <taxon>Magnoliopsida</taxon>
        <taxon>Liliopsida</taxon>
        <taxon>Asparagales</taxon>
        <taxon>Orchidaceae</taxon>
        <taxon>Epidendroideae</taxon>
        <taxon>Malaxideae</taxon>
        <taxon>Dendrobiinae</taxon>
        <taxon>Dendrobium</taxon>
    </lineage>
</organism>
<evidence type="ECO:0000259" key="1">
    <source>
        <dbReference type="Pfam" id="PF14111"/>
    </source>
</evidence>
<dbReference type="PANTHER" id="PTHR31286">
    <property type="entry name" value="GLYCINE-RICH CELL WALL STRUCTURAL PROTEIN 1.8-LIKE"/>
    <property type="match status" value="1"/>
</dbReference>